<sequence>MLTWLDTQRVSSRRKKTAEHVPLDLLQPKAFRPLGAGDMPLVFLAHNDFKFMRSLLAHYRALGVTRFICVDDRSDDGTREFLCAQSDVDVWVSGVRYREAKRGKLWREWLFARYGKNRWYLNIDADEYLVYDECDKRRLPDLIQHLESRGIRRLSAPMIDMYPAGSVASFTFDGTDDRRPWDVANSIDGDGYVIERMKRFASLCGGPRVRKFGTEAELMKYPLLYWDDACSYGVSIHQPLPFERNFQPILGVLLHFKFFADFQQKTQDAVADKQYFNGAQEYQRILDAVAESGELDFVYAGTVEYKGVKQLLDLGFMRSPWTL</sequence>
<evidence type="ECO:0000313" key="1">
    <source>
        <dbReference type="EMBL" id="OJF96954.1"/>
    </source>
</evidence>
<keyword evidence="2" id="KW-1185">Reference proteome</keyword>
<dbReference type="Pfam" id="PF13704">
    <property type="entry name" value="Glyco_tranf_2_4"/>
    <property type="match status" value="1"/>
</dbReference>
<dbReference type="Gene3D" id="3.90.550.10">
    <property type="entry name" value="Spore Coat Polysaccharide Biosynthesis Protein SpsA, Chain A"/>
    <property type="match status" value="1"/>
</dbReference>
<dbReference type="SUPFAM" id="SSF53448">
    <property type="entry name" value="Nucleotide-diphospho-sugar transferases"/>
    <property type="match status" value="1"/>
</dbReference>
<dbReference type="InterPro" id="IPR029044">
    <property type="entry name" value="Nucleotide-diphossugar_trans"/>
</dbReference>
<dbReference type="EMBL" id="LSRP01000085">
    <property type="protein sequence ID" value="OJF96954.1"/>
    <property type="molecule type" value="Genomic_DNA"/>
</dbReference>
<protein>
    <recommendedName>
        <fullName evidence="3">Glycosyl transferase family 2</fullName>
    </recommendedName>
</protein>
<evidence type="ECO:0008006" key="3">
    <source>
        <dbReference type="Google" id="ProtNLM"/>
    </source>
</evidence>
<dbReference type="Proteomes" id="UP000182661">
    <property type="component" value="Unassembled WGS sequence"/>
</dbReference>
<comment type="caution">
    <text evidence="1">The sequence shown here is derived from an EMBL/GenBank/DDBJ whole genome shotgun (WGS) entry which is preliminary data.</text>
</comment>
<organism evidence="1 2">
    <name type="scientific">Pararhizobium antarcticum</name>
    <dbReference type="NCBI Taxonomy" id="1798805"/>
    <lineage>
        <taxon>Bacteria</taxon>
        <taxon>Pseudomonadati</taxon>
        <taxon>Pseudomonadota</taxon>
        <taxon>Alphaproteobacteria</taxon>
        <taxon>Hyphomicrobiales</taxon>
        <taxon>Rhizobiaceae</taxon>
        <taxon>Rhizobium/Agrobacterium group</taxon>
        <taxon>Pararhizobium</taxon>
    </lineage>
</organism>
<reference evidence="1 2" key="1">
    <citation type="submission" date="2016-02" db="EMBL/GenBank/DDBJ databases">
        <title>Genome sequencing of a beta-galactosidase producing bacteria Rhizobium sp. 59.</title>
        <authorList>
            <person name="Wang D."/>
            <person name="Kot W."/>
            <person name="Qin Y."/>
            <person name="Hansen L."/>
            <person name="Naqvi K."/>
            <person name="Rensing C."/>
        </authorList>
    </citation>
    <scope>NUCLEOTIDE SEQUENCE [LARGE SCALE GENOMIC DNA]</scope>
    <source>
        <strain evidence="1 2">59</strain>
    </source>
</reference>
<gene>
    <name evidence="1" type="ORF">AX760_02635</name>
</gene>
<dbReference type="RefSeq" id="WP_071833296.1">
    <property type="nucleotide sequence ID" value="NZ_LSRP01000085.1"/>
</dbReference>
<proteinExistence type="predicted"/>
<dbReference type="OrthoDB" id="3010234at2"/>
<evidence type="ECO:0000313" key="2">
    <source>
        <dbReference type="Proteomes" id="UP000182661"/>
    </source>
</evidence>
<accession>A0A657LTS5</accession>
<dbReference type="AlphaFoldDB" id="A0A657LTS5"/>
<name>A0A657LTS5_9HYPH</name>